<dbReference type="Proteomes" id="UP000092460">
    <property type="component" value="Unassembled WGS sequence"/>
</dbReference>
<dbReference type="VEuPathDB" id="VectorBase:GPPI015931"/>
<evidence type="ECO:0000313" key="1">
    <source>
        <dbReference type="EnsemblMetazoa" id="GPPI015931-PA"/>
    </source>
</evidence>
<dbReference type="EMBL" id="JXJN01007222">
    <property type="status" value="NOT_ANNOTATED_CDS"/>
    <property type="molecule type" value="Genomic_DNA"/>
</dbReference>
<name>A0A1B0B1P1_9MUSC</name>
<dbReference type="AlphaFoldDB" id="A0A1B0B1P1"/>
<proteinExistence type="predicted"/>
<keyword evidence="2" id="KW-1185">Reference proteome</keyword>
<sequence>MGTRVSHGRDDPCCEDCRKCRVKRPSDINYLQLKALKTNLSLIRTDTAVVEGGVQQYIGMFYSVNKPY</sequence>
<dbReference type="EnsemblMetazoa" id="GPPI015931-RA">
    <property type="protein sequence ID" value="GPPI015931-PA"/>
    <property type="gene ID" value="GPPI015931"/>
</dbReference>
<reference evidence="2" key="1">
    <citation type="submission" date="2015-01" db="EMBL/GenBank/DDBJ databases">
        <authorList>
            <person name="Aksoy S."/>
            <person name="Warren W."/>
            <person name="Wilson R.K."/>
        </authorList>
    </citation>
    <scope>NUCLEOTIDE SEQUENCE [LARGE SCALE GENOMIC DNA]</scope>
    <source>
        <strain evidence="2">IAEA</strain>
    </source>
</reference>
<accession>A0A1B0B1P1</accession>
<evidence type="ECO:0000313" key="2">
    <source>
        <dbReference type="Proteomes" id="UP000092460"/>
    </source>
</evidence>
<protein>
    <submittedName>
        <fullName evidence="1">Uncharacterized protein</fullName>
    </submittedName>
</protein>
<organism evidence="1 2">
    <name type="scientific">Glossina palpalis gambiensis</name>
    <dbReference type="NCBI Taxonomy" id="67801"/>
    <lineage>
        <taxon>Eukaryota</taxon>
        <taxon>Metazoa</taxon>
        <taxon>Ecdysozoa</taxon>
        <taxon>Arthropoda</taxon>
        <taxon>Hexapoda</taxon>
        <taxon>Insecta</taxon>
        <taxon>Pterygota</taxon>
        <taxon>Neoptera</taxon>
        <taxon>Endopterygota</taxon>
        <taxon>Diptera</taxon>
        <taxon>Brachycera</taxon>
        <taxon>Muscomorpha</taxon>
        <taxon>Hippoboscoidea</taxon>
        <taxon>Glossinidae</taxon>
        <taxon>Glossina</taxon>
    </lineage>
</organism>
<reference evidence="1" key="2">
    <citation type="submission" date="2020-05" db="UniProtKB">
        <authorList>
            <consortium name="EnsemblMetazoa"/>
        </authorList>
    </citation>
    <scope>IDENTIFICATION</scope>
    <source>
        <strain evidence="1">IAEA</strain>
    </source>
</reference>